<gene>
    <name evidence="6" type="ordered locus">STHERM_c19460</name>
</gene>
<feature type="domain" description="Calcineurin-like phosphoesterase" evidence="5">
    <location>
        <begin position="5"/>
        <end position="189"/>
    </location>
</feature>
<protein>
    <recommendedName>
        <fullName evidence="5">Calcineurin-like phosphoesterase domain-containing protein</fullName>
    </recommendedName>
</protein>
<dbReference type="PaxDb" id="665571-STHERM_c19460"/>
<reference evidence="6 7" key="2">
    <citation type="journal article" date="2010" name="J. Bacteriol.">
        <title>Genome sequence of the polysaccharide-degrading, thermophilic anaerobe Spirochaeta thermophila DSM 6192.</title>
        <authorList>
            <person name="Angelov A."/>
            <person name="Liebl S."/>
            <person name="Ballschmiter M."/>
            <person name="Bomeke M."/>
            <person name="Lehmann R."/>
            <person name="Liesegang H."/>
            <person name="Daniel R."/>
            <person name="Liebl W."/>
        </authorList>
    </citation>
    <scope>NUCLEOTIDE SEQUENCE [LARGE SCALE GENOMIC DNA]</scope>
    <source>
        <strain evidence="7">ATCC 49972 / DSM 6192 / RI 19.B1</strain>
    </source>
</reference>
<sequence>MERLTIAHVSDPHISLTEEMPYGVDVKKNFLDVLDHVHATGCDLIVVTGDLCFRDASAQVYHWVREALERPGHRFLVLAGNHDDSRLLEAVFPLTAPDLARGPGYSWWIRIGGWEIGGLDTSEGRITSEVAAWYLTHRERSPSSILFTHYPPFPCGVPHMDRNYALANPREAIGILGEGALVFCGHYHNDRVVVREGITAFLTPSTFFQIDPHSEDLVAVHTRGWREIILTPEGVQTTVHWV</sequence>
<dbReference type="Proteomes" id="UP000001296">
    <property type="component" value="Chromosome"/>
</dbReference>
<comment type="similarity">
    <text evidence="4">Belongs to the cyclic nucleotide phosphodiesterase class-III family.</text>
</comment>
<organism evidence="6 7">
    <name type="scientific">Winmispira thermophila (strain ATCC 49972 / DSM 6192 / RI 19.B1)</name>
    <name type="common">Spirochaeta thermophila</name>
    <dbReference type="NCBI Taxonomy" id="665571"/>
    <lineage>
        <taxon>Bacteria</taxon>
        <taxon>Pseudomonadati</taxon>
        <taxon>Spirochaetota</taxon>
        <taxon>Spirochaetia</taxon>
        <taxon>Winmispirales</taxon>
        <taxon>Winmispiraceae</taxon>
        <taxon>Winmispira</taxon>
    </lineage>
</organism>
<reference key="1">
    <citation type="submission" date="2009-08" db="EMBL/GenBank/DDBJ databases">
        <title>The genome sequence of Spirochaeta thermophila DSM6192.</title>
        <authorList>
            <person name="Angelov A."/>
            <person name="Mientus M."/>
            <person name="Wittenberg S."/>
            <person name="Lehmann R."/>
            <person name="Liesegang H."/>
            <person name="Daniel R."/>
            <person name="Liebl W."/>
        </authorList>
    </citation>
    <scope>NUCLEOTIDE SEQUENCE</scope>
    <source>
        <strain>DSM 6192</strain>
    </source>
</reference>
<evidence type="ECO:0000256" key="4">
    <source>
        <dbReference type="ARBA" id="ARBA00025742"/>
    </source>
</evidence>
<name>E0RQ28_WINT6</name>
<evidence type="ECO:0000259" key="5">
    <source>
        <dbReference type="Pfam" id="PF00149"/>
    </source>
</evidence>
<dbReference type="InterPro" id="IPR050884">
    <property type="entry name" value="CNP_phosphodiesterase-III"/>
</dbReference>
<dbReference type="PANTHER" id="PTHR42988:SF2">
    <property type="entry name" value="CYCLIC NUCLEOTIDE PHOSPHODIESTERASE CBUA0032-RELATED"/>
    <property type="match status" value="1"/>
</dbReference>
<proteinExistence type="inferred from homology"/>
<dbReference type="InterPro" id="IPR004843">
    <property type="entry name" value="Calcineurin-like_PHP"/>
</dbReference>
<evidence type="ECO:0000256" key="3">
    <source>
        <dbReference type="ARBA" id="ARBA00023004"/>
    </source>
</evidence>
<dbReference type="GO" id="GO:0016787">
    <property type="term" value="F:hydrolase activity"/>
    <property type="evidence" value="ECO:0007669"/>
    <property type="project" value="UniProtKB-KW"/>
</dbReference>
<dbReference type="SUPFAM" id="SSF56300">
    <property type="entry name" value="Metallo-dependent phosphatases"/>
    <property type="match status" value="1"/>
</dbReference>
<dbReference type="Gene3D" id="3.60.21.10">
    <property type="match status" value="1"/>
</dbReference>
<dbReference type="Pfam" id="PF00149">
    <property type="entry name" value="Metallophos"/>
    <property type="match status" value="1"/>
</dbReference>
<dbReference type="AlphaFoldDB" id="E0RQ28"/>
<accession>E0RQ28</accession>
<keyword evidence="1" id="KW-0479">Metal-binding</keyword>
<evidence type="ECO:0000256" key="1">
    <source>
        <dbReference type="ARBA" id="ARBA00022723"/>
    </source>
</evidence>
<dbReference type="EMBL" id="CP001698">
    <property type="protein sequence ID" value="ADN02881.1"/>
    <property type="molecule type" value="Genomic_DNA"/>
</dbReference>
<keyword evidence="2" id="KW-0378">Hydrolase</keyword>
<evidence type="ECO:0000313" key="7">
    <source>
        <dbReference type="Proteomes" id="UP000001296"/>
    </source>
</evidence>
<dbReference type="PANTHER" id="PTHR42988">
    <property type="entry name" value="PHOSPHOHYDROLASE"/>
    <property type="match status" value="1"/>
</dbReference>
<dbReference type="eggNOG" id="COG1409">
    <property type="taxonomic scope" value="Bacteria"/>
</dbReference>
<evidence type="ECO:0000313" key="6">
    <source>
        <dbReference type="EMBL" id="ADN02881.1"/>
    </source>
</evidence>
<dbReference type="GO" id="GO:0046872">
    <property type="term" value="F:metal ion binding"/>
    <property type="evidence" value="ECO:0007669"/>
    <property type="project" value="UniProtKB-KW"/>
</dbReference>
<evidence type="ECO:0000256" key="2">
    <source>
        <dbReference type="ARBA" id="ARBA00022801"/>
    </source>
</evidence>
<dbReference type="RefSeq" id="WP_013314720.1">
    <property type="nucleotide sequence ID" value="NC_014484.1"/>
</dbReference>
<dbReference type="InterPro" id="IPR029052">
    <property type="entry name" value="Metallo-depent_PP-like"/>
</dbReference>
<dbReference type="KEGG" id="sta:STHERM_c19460"/>
<dbReference type="HOGENOM" id="CLU_070320_0_1_12"/>
<keyword evidence="3" id="KW-0408">Iron</keyword>